<dbReference type="Proteomes" id="UP000250242">
    <property type="component" value="Unassembled WGS sequence"/>
</dbReference>
<organism evidence="1 2">
    <name type="scientific">Oligella urethralis</name>
    <dbReference type="NCBI Taxonomy" id="90245"/>
    <lineage>
        <taxon>Bacteria</taxon>
        <taxon>Pseudomonadati</taxon>
        <taxon>Pseudomonadota</taxon>
        <taxon>Betaproteobacteria</taxon>
        <taxon>Burkholderiales</taxon>
        <taxon>Alcaligenaceae</taxon>
        <taxon>Oligella</taxon>
    </lineage>
</organism>
<gene>
    <name evidence="1" type="ORF">NCTC11009_01519</name>
</gene>
<accession>A0A2X1UX36</accession>
<sequence length="96" mass="11386">MHEDYPHLDQLVGAYFNQDYDLFFGTDDIEFVLDFYVKDNSAECLHQLIQEIADFEFKYADCLEEAFYKTFDPDIYFDDVPSFLGMVKKKVQKQLG</sequence>
<dbReference type="EMBL" id="UATH01000001">
    <property type="protein sequence ID" value="SPY08293.1"/>
    <property type="molecule type" value="Genomic_DNA"/>
</dbReference>
<protein>
    <submittedName>
        <fullName evidence="1">Uncharacterized protein</fullName>
    </submittedName>
</protein>
<dbReference type="Pfam" id="PF18593">
    <property type="entry name" value="CdiI_2"/>
    <property type="match status" value="1"/>
</dbReference>
<reference evidence="1 2" key="1">
    <citation type="submission" date="2018-06" db="EMBL/GenBank/DDBJ databases">
        <authorList>
            <consortium name="Pathogen Informatics"/>
            <person name="Doyle S."/>
        </authorList>
    </citation>
    <scope>NUCLEOTIDE SEQUENCE [LARGE SCALE GENOMIC DNA]</scope>
    <source>
        <strain evidence="1 2">NCTC11009</strain>
    </source>
</reference>
<dbReference type="AlphaFoldDB" id="A0A2X1UX36"/>
<dbReference type="RefSeq" id="WP_023953550.1">
    <property type="nucleotide sequence ID" value="NZ_JVJW01000106.1"/>
</dbReference>
<proteinExistence type="predicted"/>
<dbReference type="InterPro" id="IPR041129">
    <property type="entry name" value="CdiI_2"/>
</dbReference>
<evidence type="ECO:0000313" key="2">
    <source>
        <dbReference type="Proteomes" id="UP000250242"/>
    </source>
</evidence>
<evidence type="ECO:0000313" key="1">
    <source>
        <dbReference type="EMBL" id="SPY08293.1"/>
    </source>
</evidence>
<name>A0A2X1UX36_9BURK</name>